<dbReference type="Proteomes" id="UP001652661">
    <property type="component" value="Chromosome 3L"/>
</dbReference>
<sequence>MFIRAVIFVLVFPLLLGLAKNNYDIIIHNVECILPAKKYVSFLECKLLRQRSPVVAAQFMLNETINHFDMHCTFDLFKKDKTRMNIADIKMDGCKYLGSMYQNNIIGKLFKRLKTVSNIPNNCPVEKGKMFEIRNYTFIADEFPPGAPQAKWQMRLKLLRRSDLIITIIFDGSVVYKT</sequence>
<dbReference type="PANTHER" id="PTHR20898">
    <property type="entry name" value="DAEDALUS ON 3-RELATED-RELATED"/>
    <property type="match status" value="1"/>
</dbReference>
<accession>A0ABM4GEJ3</accession>
<dbReference type="RefSeq" id="XP_070141137.1">
    <property type="nucleotide sequence ID" value="XM_070285036.1"/>
</dbReference>
<dbReference type="Gene3D" id="2.60.40.770">
    <property type="match status" value="1"/>
</dbReference>
<evidence type="ECO:0008006" key="4">
    <source>
        <dbReference type="Google" id="ProtNLM"/>
    </source>
</evidence>
<feature type="signal peptide" evidence="1">
    <location>
        <begin position="1"/>
        <end position="19"/>
    </location>
</feature>
<dbReference type="Pfam" id="PF06477">
    <property type="entry name" value="DUF1091"/>
    <property type="match status" value="1"/>
</dbReference>
<evidence type="ECO:0000313" key="3">
    <source>
        <dbReference type="RefSeq" id="XP_070141137.1"/>
    </source>
</evidence>
<reference evidence="3" key="1">
    <citation type="submission" date="2025-08" db="UniProtKB">
        <authorList>
            <consortium name="RefSeq"/>
        </authorList>
    </citation>
    <scope>IDENTIFICATION</scope>
    <source>
        <strain evidence="3">14028-0561.14</strain>
        <tissue evidence="3">Whole fly</tissue>
    </source>
</reference>
<dbReference type="GeneID" id="108074991"/>
<protein>
    <recommendedName>
        <fullName evidence="4">MD-2-related lipid-recognition domain-containing protein</fullName>
    </recommendedName>
</protein>
<evidence type="ECO:0000256" key="1">
    <source>
        <dbReference type="SAM" id="SignalP"/>
    </source>
</evidence>
<dbReference type="SUPFAM" id="SSF81296">
    <property type="entry name" value="E set domains"/>
    <property type="match status" value="1"/>
</dbReference>
<organism evidence="2 3">
    <name type="scientific">Drosophila kikkawai</name>
    <name type="common">Fruit fly</name>
    <dbReference type="NCBI Taxonomy" id="30033"/>
    <lineage>
        <taxon>Eukaryota</taxon>
        <taxon>Metazoa</taxon>
        <taxon>Ecdysozoa</taxon>
        <taxon>Arthropoda</taxon>
        <taxon>Hexapoda</taxon>
        <taxon>Insecta</taxon>
        <taxon>Pterygota</taxon>
        <taxon>Neoptera</taxon>
        <taxon>Endopterygota</taxon>
        <taxon>Diptera</taxon>
        <taxon>Brachycera</taxon>
        <taxon>Muscomorpha</taxon>
        <taxon>Ephydroidea</taxon>
        <taxon>Drosophilidae</taxon>
        <taxon>Drosophila</taxon>
        <taxon>Sophophora</taxon>
    </lineage>
</organism>
<evidence type="ECO:0000313" key="2">
    <source>
        <dbReference type="Proteomes" id="UP001652661"/>
    </source>
</evidence>
<dbReference type="InterPro" id="IPR010512">
    <property type="entry name" value="DUF1091"/>
</dbReference>
<gene>
    <name evidence="3" type="primary">LOC108074991</name>
</gene>
<proteinExistence type="predicted"/>
<feature type="chain" id="PRO_5046372450" description="MD-2-related lipid-recognition domain-containing protein" evidence="1">
    <location>
        <begin position="20"/>
        <end position="178"/>
    </location>
</feature>
<keyword evidence="2" id="KW-1185">Reference proteome</keyword>
<dbReference type="PANTHER" id="PTHR20898:SF0">
    <property type="entry name" value="DAEDALUS ON 3-RELATED"/>
    <property type="match status" value="1"/>
</dbReference>
<dbReference type="SMART" id="SM00697">
    <property type="entry name" value="DM8"/>
    <property type="match status" value="1"/>
</dbReference>
<keyword evidence="1" id="KW-0732">Signal</keyword>
<dbReference type="InterPro" id="IPR014756">
    <property type="entry name" value="Ig_E-set"/>
</dbReference>
<name>A0ABM4GEJ3_DROKI</name>